<evidence type="ECO:0000313" key="12">
    <source>
        <dbReference type="Proteomes" id="UP000007264"/>
    </source>
</evidence>
<protein>
    <recommendedName>
        <fullName evidence="9">Translation initiation factor IF-2, mitochondrial</fullName>
    </recommendedName>
</protein>
<evidence type="ECO:0000256" key="7">
    <source>
        <dbReference type="ARBA" id="ARBA00023128"/>
    </source>
</evidence>
<keyword evidence="5" id="KW-0648">Protein biosynthesis</keyword>
<dbReference type="PANTHER" id="PTHR43381">
    <property type="entry name" value="TRANSLATION INITIATION FACTOR IF-2-RELATED"/>
    <property type="match status" value="1"/>
</dbReference>
<reference evidence="11 12" key="1">
    <citation type="journal article" date="2012" name="Genome Biol.">
        <title>The genome of the polar eukaryotic microalga coccomyxa subellipsoidea reveals traits of cold adaptation.</title>
        <authorList>
            <person name="Blanc G."/>
            <person name="Agarkova I."/>
            <person name="Grimwood J."/>
            <person name="Kuo A."/>
            <person name="Brueggeman A."/>
            <person name="Dunigan D."/>
            <person name="Gurnon J."/>
            <person name="Ladunga I."/>
            <person name="Lindquist E."/>
            <person name="Lucas S."/>
            <person name="Pangilinan J."/>
            <person name="Proschold T."/>
            <person name="Salamov A."/>
            <person name="Schmutz J."/>
            <person name="Weeks D."/>
            <person name="Yamada T."/>
            <person name="Claverie J.M."/>
            <person name="Grigoriev I."/>
            <person name="Van Etten J."/>
            <person name="Lomsadze A."/>
            <person name="Borodovsky M."/>
        </authorList>
    </citation>
    <scope>NUCLEOTIDE SEQUENCE [LARGE SCALE GENOMIC DNA]</scope>
    <source>
        <strain evidence="11 12">C-169</strain>
    </source>
</reference>
<dbReference type="SUPFAM" id="SSF50447">
    <property type="entry name" value="Translation proteins"/>
    <property type="match status" value="2"/>
</dbReference>
<gene>
    <name evidence="11" type="ORF">COCSUDRAFT_1256</name>
</gene>
<dbReference type="InterPro" id="IPR009000">
    <property type="entry name" value="Transl_B-barrel_sf"/>
</dbReference>
<organism evidence="11 12">
    <name type="scientific">Coccomyxa subellipsoidea (strain C-169)</name>
    <name type="common">Green microalga</name>
    <dbReference type="NCBI Taxonomy" id="574566"/>
    <lineage>
        <taxon>Eukaryota</taxon>
        <taxon>Viridiplantae</taxon>
        <taxon>Chlorophyta</taxon>
        <taxon>core chlorophytes</taxon>
        <taxon>Trebouxiophyceae</taxon>
        <taxon>Trebouxiophyceae incertae sedis</taxon>
        <taxon>Coccomyxaceae</taxon>
        <taxon>Coccomyxa</taxon>
        <taxon>Coccomyxa subellipsoidea</taxon>
    </lineage>
</organism>
<name>I0Z9R9_COCSC</name>
<dbReference type="FunFam" id="2.40.30.10:FF:000008">
    <property type="entry name" value="Translation initiation factor IF-2"/>
    <property type="match status" value="1"/>
</dbReference>
<dbReference type="Pfam" id="PF11987">
    <property type="entry name" value="IF-2"/>
    <property type="match status" value="1"/>
</dbReference>
<evidence type="ECO:0000256" key="4">
    <source>
        <dbReference type="ARBA" id="ARBA00022741"/>
    </source>
</evidence>
<dbReference type="GO" id="GO:0003924">
    <property type="term" value="F:GTPase activity"/>
    <property type="evidence" value="ECO:0007669"/>
    <property type="project" value="InterPro"/>
</dbReference>
<dbReference type="PANTHER" id="PTHR43381:SF20">
    <property type="entry name" value="TRANSLATION INITIATION FACTOR IF-2, MITOCHONDRIAL"/>
    <property type="match status" value="1"/>
</dbReference>
<comment type="similarity">
    <text evidence="2">Belongs to the TRAFAC class translation factor GTPase superfamily. Classic translation factor GTPase family. IF-2 subfamily.</text>
</comment>
<evidence type="ECO:0000256" key="1">
    <source>
        <dbReference type="ARBA" id="ARBA00004173"/>
    </source>
</evidence>
<dbReference type="NCBIfam" id="TIGR00231">
    <property type="entry name" value="small_GTP"/>
    <property type="match status" value="1"/>
</dbReference>
<dbReference type="InterPro" id="IPR027417">
    <property type="entry name" value="P-loop_NTPase"/>
</dbReference>
<dbReference type="KEGG" id="csl:COCSUDRAFT_1256"/>
<dbReference type="InterPro" id="IPR015760">
    <property type="entry name" value="TIF_IF2"/>
</dbReference>
<evidence type="ECO:0000256" key="9">
    <source>
        <dbReference type="ARBA" id="ARBA00044200"/>
    </source>
</evidence>
<dbReference type="NCBIfam" id="TIGR00487">
    <property type="entry name" value="IF-2"/>
    <property type="match status" value="1"/>
</dbReference>
<dbReference type="STRING" id="574566.I0Z9R9"/>
<dbReference type="SUPFAM" id="SSF52540">
    <property type="entry name" value="P-loop containing nucleoside triphosphate hydrolases"/>
    <property type="match status" value="1"/>
</dbReference>
<evidence type="ECO:0000313" key="11">
    <source>
        <dbReference type="EMBL" id="EIE27388.1"/>
    </source>
</evidence>
<comment type="subcellular location">
    <subcellularLocation>
        <location evidence="1">Mitochondrion</location>
    </subcellularLocation>
</comment>
<dbReference type="AlphaFoldDB" id="I0Z9R9"/>
<dbReference type="RefSeq" id="XP_005651932.1">
    <property type="nucleotide sequence ID" value="XM_005651875.1"/>
</dbReference>
<proteinExistence type="inferred from homology"/>
<dbReference type="GO" id="GO:0003743">
    <property type="term" value="F:translation initiation factor activity"/>
    <property type="evidence" value="ECO:0007669"/>
    <property type="project" value="UniProtKB-KW"/>
</dbReference>
<dbReference type="FunFam" id="3.40.50.10050:FF:000001">
    <property type="entry name" value="Translation initiation factor IF-2"/>
    <property type="match status" value="1"/>
</dbReference>
<evidence type="ECO:0000256" key="2">
    <source>
        <dbReference type="ARBA" id="ARBA00007733"/>
    </source>
</evidence>
<dbReference type="Gene3D" id="3.40.50.10050">
    <property type="entry name" value="Translation initiation factor IF- 2, domain 3"/>
    <property type="match status" value="1"/>
</dbReference>
<dbReference type="InterPro" id="IPR053905">
    <property type="entry name" value="EF-G-like_DII"/>
</dbReference>
<dbReference type="CDD" id="cd01887">
    <property type="entry name" value="IF2_eIF5B"/>
    <property type="match status" value="1"/>
</dbReference>
<dbReference type="Gene3D" id="2.40.30.10">
    <property type="entry name" value="Translation factors"/>
    <property type="match status" value="2"/>
</dbReference>
<dbReference type="Pfam" id="PF00009">
    <property type="entry name" value="GTP_EFTU"/>
    <property type="match status" value="1"/>
</dbReference>
<dbReference type="GeneID" id="17045403"/>
<accession>I0Z9R9</accession>
<evidence type="ECO:0000256" key="5">
    <source>
        <dbReference type="ARBA" id="ARBA00022917"/>
    </source>
</evidence>
<keyword evidence="6" id="KW-0809">Transit peptide</keyword>
<keyword evidence="12" id="KW-1185">Reference proteome</keyword>
<dbReference type="Pfam" id="PF22042">
    <property type="entry name" value="EF-G_D2"/>
    <property type="match status" value="1"/>
</dbReference>
<sequence length="559" mass="58325">LEETLDSLGEKPASYEDRVEVDIAELAALELGMIAIRSPDTQDRDQDAVPRPPVVTVMGHVDHGKTSLLDALRKTAVAASEAGGITQHIGAFEVALPGSQATATFLDTPGHAAFTAMRARGASVTDIVILVVAANDGVMPQTEEAIAHARAAECPIIVALTKCDMPGAEPSRVKNQLLGLGLQLEEAGGNTMVVETAAPKGVGLAELEEAVLLQAEVMDLQASAGGRAEGTVVEARRDKGQGPVATAGVRFNIVMPHSQVGDYVAVGTEWGRVRSMRSAAGVAMKEALPGQPVEVAGMRGVPQAGDELMVLPSEARAQRAEEYRHSRQSHAVRLQAAQREAAAAKAAENGAAADIQPGQVILIVKADVQGSAEAVRDSVQALASDTVGVKVVQTGVGPVTSFDVDMASSTGATIVAFNVKMADNAADALAKQHAVDVLQHRVIYRLLEEVGERMAGAAPRVERESVVGEAQVLQVFEVADKRAGASHSVAGCRVSEGSLRAAARFRVLRAGSVVHDGPCASLKRLKLDVERVGKGSECGVLLEGFDDVQQGDVLHCIEV</sequence>
<feature type="domain" description="Tr-type G" evidence="10">
    <location>
        <begin position="50"/>
        <end position="221"/>
    </location>
</feature>
<evidence type="ECO:0000259" key="10">
    <source>
        <dbReference type="PROSITE" id="PS51722"/>
    </source>
</evidence>
<evidence type="ECO:0000256" key="6">
    <source>
        <dbReference type="ARBA" id="ARBA00022946"/>
    </source>
</evidence>
<dbReference type="CDD" id="cd03692">
    <property type="entry name" value="mtIF2_IVc"/>
    <property type="match status" value="1"/>
</dbReference>
<evidence type="ECO:0000256" key="8">
    <source>
        <dbReference type="ARBA" id="ARBA00023134"/>
    </source>
</evidence>
<feature type="non-terminal residue" evidence="11">
    <location>
        <position position="1"/>
    </location>
</feature>
<keyword evidence="8" id="KW-0342">GTP-binding</keyword>
<dbReference type="InterPro" id="IPR005225">
    <property type="entry name" value="Small_GTP-bd"/>
</dbReference>
<dbReference type="InterPro" id="IPR000178">
    <property type="entry name" value="TF_IF2_bacterial-like"/>
</dbReference>
<dbReference type="GO" id="GO:0005739">
    <property type="term" value="C:mitochondrion"/>
    <property type="evidence" value="ECO:0007669"/>
    <property type="project" value="UniProtKB-SubCell"/>
</dbReference>
<dbReference type="Gene3D" id="3.40.50.300">
    <property type="entry name" value="P-loop containing nucleotide triphosphate hydrolases"/>
    <property type="match status" value="1"/>
</dbReference>
<dbReference type="PROSITE" id="PS51722">
    <property type="entry name" value="G_TR_2"/>
    <property type="match status" value="1"/>
</dbReference>
<dbReference type="GO" id="GO:0005525">
    <property type="term" value="F:GTP binding"/>
    <property type="evidence" value="ECO:0007669"/>
    <property type="project" value="UniProtKB-KW"/>
</dbReference>
<dbReference type="eggNOG" id="KOG1145">
    <property type="taxonomic scope" value="Eukaryota"/>
</dbReference>
<dbReference type="InterPro" id="IPR023115">
    <property type="entry name" value="TIF_IF2_dom3"/>
</dbReference>
<keyword evidence="4" id="KW-0547">Nucleotide-binding</keyword>
<feature type="non-terminal residue" evidence="11">
    <location>
        <position position="559"/>
    </location>
</feature>
<comment type="caution">
    <text evidence="11">The sequence shown here is derived from an EMBL/GenBank/DDBJ whole genome shotgun (WGS) entry which is preliminary data.</text>
</comment>
<dbReference type="FunFam" id="3.40.50.300:FF:000019">
    <property type="entry name" value="Translation initiation factor IF-2"/>
    <property type="match status" value="1"/>
</dbReference>
<keyword evidence="7" id="KW-0496">Mitochondrion</keyword>
<keyword evidence="3 11" id="KW-0396">Initiation factor</keyword>
<dbReference type="EMBL" id="AGSI01000001">
    <property type="protein sequence ID" value="EIE27388.1"/>
    <property type="molecule type" value="Genomic_DNA"/>
</dbReference>
<evidence type="ECO:0000256" key="3">
    <source>
        <dbReference type="ARBA" id="ARBA00022540"/>
    </source>
</evidence>
<dbReference type="InterPro" id="IPR000795">
    <property type="entry name" value="T_Tr_GTP-bd_dom"/>
</dbReference>
<dbReference type="OrthoDB" id="361630at2759"/>
<dbReference type="SUPFAM" id="SSF52156">
    <property type="entry name" value="Initiation factor IF2/eIF5b, domain 3"/>
    <property type="match status" value="1"/>
</dbReference>
<dbReference type="Proteomes" id="UP000007264">
    <property type="component" value="Unassembled WGS sequence"/>
</dbReference>
<dbReference type="InterPro" id="IPR036925">
    <property type="entry name" value="TIF_IF2_dom3_sf"/>
</dbReference>